<proteinExistence type="predicted"/>
<feature type="transmembrane region" description="Helical" evidence="1">
    <location>
        <begin position="193"/>
        <end position="220"/>
    </location>
</feature>
<feature type="transmembrane region" description="Helical" evidence="1">
    <location>
        <begin position="382"/>
        <end position="399"/>
    </location>
</feature>
<feature type="transmembrane region" description="Helical" evidence="1">
    <location>
        <begin position="350"/>
        <end position="370"/>
    </location>
</feature>
<feature type="transmembrane region" description="Helical" evidence="1">
    <location>
        <begin position="316"/>
        <end position="338"/>
    </location>
</feature>
<name>M5TYU1_9BACT</name>
<protein>
    <submittedName>
        <fullName evidence="2">Putative membrane protein</fullName>
    </submittedName>
</protein>
<feature type="transmembrane region" description="Helical" evidence="1">
    <location>
        <begin position="128"/>
        <end position="148"/>
    </location>
</feature>
<dbReference type="RefSeq" id="WP_008682394.1">
    <property type="nucleotide sequence ID" value="NZ_ANOH01000280.1"/>
</dbReference>
<accession>M5TYU1</accession>
<reference evidence="2 3" key="1">
    <citation type="journal article" date="2013" name="Mar. Genomics">
        <title>Expression of sulfatases in Rhodopirellula baltica and the diversity of sulfatases in the genus Rhodopirellula.</title>
        <authorList>
            <person name="Wegner C.E."/>
            <person name="Richter-Heitmann T."/>
            <person name="Klindworth A."/>
            <person name="Klockow C."/>
            <person name="Richter M."/>
            <person name="Achstetter T."/>
            <person name="Glockner F.O."/>
            <person name="Harder J."/>
        </authorList>
    </citation>
    <scope>NUCLEOTIDE SEQUENCE [LARGE SCALE GENOMIC DNA]</scope>
    <source>
        <strain evidence="2 3">SM41</strain>
    </source>
</reference>
<feature type="transmembrane region" description="Helical" evidence="1">
    <location>
        <begin position="232"/>
        <end position="255"/>
    </location>
</feature>
<gene>
    <name evidence="2" type="ORF">RSSM_04190</name>
</gene>
<comment type="caution">
    <text evidence="2">The sequence shown here is derived from an EMBL/GenBank/DDBJ whole genome shotgun (WGS) entry which is preliminary data.</text>
</comment>
<evidence type="ECO:0000313" key="2">
    <source>
        <dbReference type="EMBL" id="EMI54365.1"/>
    </source>
</evidence>
<dbReference type="Proteomes" id="UP000011885">
    <property type="component" value="Unassembled WGS sequence"/>
</dbReference>
<dbReference type="PATRIC" id="fig|1263870.3.peg.4435"/>
<keyword evidence="3" id="KW-1185">Reference proteome</keyword>
<keyword evidence="1" id="KW-1133">Transmembrane helix</keyword>
<dbReference type="AlphaFoldDB" id="M5TYU1"/>
<evidence type="ECO:0000256" key="1">
    <source>
        <dbReference type="SAM" id="Phobius"/>
    </source>
</evidence>
<keyword evidence="1" id="KW-0812">Transmembrane</keyword>
<evidence type="ECO:0000313" key="3">
    <source>
        <dbReference type="Proteomes" id="UP000011885"/>
    </source>
</evidence>
<organism evidence="2 3">
    <name type="scientific">Rhodopirellula sallentina SM41</name>
    <dbReference type="NCBI Taxonomy" id="1263870"/>
    <lineage>
        <taxon>Bacteria</taxon>
        <taxon>Pseudomonadati</taxon>
        <taxon>Planctomycetota</taxon>
        <taxon>Planctomycetia</taxon>
        <taxon>Pirellulales</taxon>
        <taxon>Pirellulaceae</taxon>
        <taxon>Rhodopirellula</taxon>
    </lineage>
</organism>
<keyword evidence="1" id="KW-0472">Membrane</keyword>
<feature type="transmembrane region" description="Helical" evidence="1">
    <location>
        <begin position="93"/>
        <end position="116"/>
    </location>
</feature>
<feature type="transmembrane region" description="Helical" evidence="1">
    <location>
        <begin position="283"/>
        <end position="304"/>
    </location>
</feature>
<dbReference type="OrthoDB" id="241905at2"/>
<sequence>MTRHSHPDPDLTPDHGRQPQRVSMVAMVVVFLVAFAIRWPSCGESFWVDELHTAWCAFADWGDVGTRAAIGNQQGGYFYLIAMWNRLMPEGVLTLYGVEAVLRLTSVLLVSSAAAWMVRIVTRTSGSLIGGVAAGLALGLESNAIFFGTELRPYAAIVFLSTAVLSVVTKIMDADFHHSDAIDRTGVVRRIGLHLVVLLAAAVHVTSLTVLAVMVVVFVLADWWRWRTNRSASFVVLSIHGVAGMVWGLVAVLWMQTHESLWHAREAWTSFATANSWTQIGTLWPWGALVVWPVLALTLWAGFVSRGRGRSGLGPVIVFVGLSVATVAIATLTCFVLSYIGGVALWHRRYLVASLPFLCGVLGWAVGGIASGRFGVVGLIRRHQVMSVFTAVACLLLMMSQQRTLGRLMHGETRLARRGEGWKAAIAFTRESAPKQDSVWIDAGLIEQKGQPIFVTDPRLEEYLRYVTGGPYTLGSDLRPMGVGDDALERWIALADESAGHRPNQQADEDSGDVPAAIITRRSIGPASILPPGVERHRFGRVTVLIRRQLGDGDW</sequence>
<dbReference type="EMBL" id="ANOH01000280">
    <property type="protein sequence ID" value="EMI54365.1"/>
    <property type="molecule type" value="Genomic_DNA"/>
</dbReference>
<feature type="transmembrane region" description="Helical" evidence="1">
    <location>
        <begin position="21"/>
        <end position="39"/>
    </location>
</feature>